<proteinExistence type="predicted"/>
<evidence type="ECO:0000313" key="1">
    <source>
        <dbReference type="EMBL" id="HAW77536.1"/>
    </source>
</evidence>
<dbReference type="EMBL" id="DNAN01000613">
    <property type="protein sequence ID" value="HAW77536.1"/>
    <property type="molecule type" value="Genomic_DNA"/>
</dbReference>
<dbReference type="Gene3D" id="3.20.20.140">
    <property type="entry name" value="Metal-dependent hydrolases"/>
    <property type="match status" value="1"/>
</dbReference>
<dbReference type="GO" id="GO:0004151">
    <property type="term" value="F:dihydroorotase activity"/>
    <property type="evidence" value="ECO:0007669"/>
    <property type="project" value="UniProtKB-EC"/>
</dbReference>
<name>A0A350P8B9_9ALTE</name>
<reference evidence="1 2" key="1">
    <citation type="journal article" date="2018" name="Nat. Biotechnol.">
        <title>A standardized bacterial taxonomy based on genome phylogeny substantially revises the tree of life.</title>
        <authorList>
            <person name="Parks D.H."/>
            <person name="Chuvochina M."/>
            <person name="Waite D.W."/>
            <person name="Rinke C."/>
            <person name="Skarshewski A."/>
            <person name="Chaumeil P.A."/>
            <person name="Hugenholtz P."/>
        </authorList>
    </citation>
    <scope>NUCLEOTIDE SEQUENCE [LARGE SCALE GENOMIC DNA]</scope>
    <source>
        <strain evidence="1">UBA11978</strain>
    </source>
</reference>
<keyword evidence="1" id="KW-0378">Hydrolase</keyword>
<gene>
    <name evidence="1" type="ORF">DCW74_17615</name>
</gene>
<evidence type="ECO:0000313" key="2">
    <source>
        <dbReference type="Proteomes" id="UP000263517"/>
    </source>
</evidence>
<comment type="caution">
    <text evidence="1">The sequence shown here is derived from an EMBL/GenBank/DDBJ whole genome shotgun (WGS) entry which is preliminary data.</text>
</comment>
<dbReference type="AlphaFoldDB" id="A0A350P8B9"/>
<protein>
    <submittedName>
        <fullName evidence="1">Dihydroorotase</fullName>
        <ecNumber evidence="1">3.5.2.3</ecNumber>
    </submittedName>
</protein>
<feature type="non-terminal residue" evidence="1">
    <location>
        <position position="1"/>
    </location>
</feature>
<organism evidence="1 2">
    <name type="scientific">Alteromonas australica</name>
    <dbReference type="NCBI Taxonomy" id="589873"/>
    <lineage>
        <taxon>Bacteria</taxon>
        <taxon>Pseudomonadati</taxon>
        <taxon>Pseudomonadota</taxon>
        <taxon>Gammaproteobacteria</taxon>
        <taxon>Alteromonadales</taxon>
        <taxon>Alteromonadaceae</taxon>
        <taxon>Alteromonas/Salinimonas group</taxon>
        <taxon>Alteromonas</taxon>
    </lineage>
</organism>
<sequence>LPRNTTTMTLVKQQWQVPEQVTLADGTDMVPFYAGQELQWKLESAFNAN</sequence>
<dbReference type="EC" id="3.5.2.3" evidence="1"/>
<dbReference type="Proteomes" id="UP000263517">
    <property type="component" value="Unassembled WGS sequence"/>
</dbReference>
<accession>A0A350P8B9</accession>